<sequence length="286" mass="30675">MKASNVLIGFLAVSLYGCANFNTVDRSTDLPYGGKAVHLDAPQHVAIADRLGKVCAEPSPDALQAYASSLGAGLQLPNAAAISIAQALSTNAGSIGLRAQSITLMRDALYRICEEYKNGSLSRGSVHVLMERYQDLTMGILAIEQLTGAVAAPQVTLSMKSAATSAAEINSIQRELDKAKADENAKKAALESAQTALGEQKELVAEKTRAASTAKKNAKYTQDEIDRLEPIRQKLQVALNVSEQKRTSLISEQTGLNLRINGKEGHDGLVQEEAKKKQLGFRRNQN</sequence>
<evidence type="ECO:0000256" key="2">
    <source>
        <dbReference type="SAM" id="MobiDB-lite"/>
    </source>
</evidence>
<feature type="compositionally biased region" description="Basic and acidic residues" evidence="2">
    <location>
        <begin position="261"/>
        <end position="276"/>
    </location>
</feature>
<accession>A0A2X0RDA6</accession>
<keyword evidence="1" id="KW-0175">Coiled coil</keyword>
<evidence type="ECO:0000313" key="3">
    <source>
        <dbReference type="EMBL" id="SPS05624.1"/>
    </source>
</evidence>
<feature type="compositionally biased region" description="Basic residues" evidence="2">
    <location>
        <begin position="277"/>
        <end position="286"/>
    </location>
</feature>
<dbReference type="PROSITE" id="PS51257">
    <property type="entry name" value="PROKAR_LIPOPROTEIN"/>
    <property type="match status" value="1"/>
</dbReference>
<evidence type="ECO:0008006" key="4">
    <source>
        <dbReference type="Google" id="ProtNLM"/>
    </source>
</evidence>
<reference evidence="3" key="1">
    <citation type="submission" date="2018-05" db="EMBL/GenBank/DDBJ databases">
        <authorList>
            <person name="Lanie J.A."/>
            <person name="Ng W.-L."/>
            <person name="Kazmierczak K.M."/>
            <person name="Andrzejewski T.M."/>
            <person name="Davidsen T.M."/>
            <person name="Wayne K.J."/>
            <person name="Tettelin H."/>
            <person name="Glass J.I."/>
            <person name="Rusch D."/>
            <person name="Podicherti R."/>
            <person name="Tsui H.-C.T."/>
            <person name="Winkler M.E."/>
        </authorList>
    </citation>
    <scope>NUCLEOTIDE SEQUENCE</scope>
    <source>
        <strain evidence="3">KNB</strain>
    </source>
</reference>
<feature type="coiled-coil region" evidence="1">
    <location>
        <begin position="162"/>
        <end position="189"/>
    </location>
</feature>
<name>A0A2X0RDA6_9PROT</name>
<proteinExistence type="predicted"/>
<dbReference type="EMBL" id="LS423452">
    <property type="protein sequence ID" value="SPS05624.1"/>
    <property type="molecule type" value="Genomic_DNA"/>
</dbReference>
<gene>
    <name evidence="3" type="ORF">NITFAB_1214</name>
</gene>
<evidence type="ECO:0000256" key="1">
    <source>
        <dbReference type="SAM" id="Coils"/>
    </source>
</evidence>
<dbReference type="AlphaFoldDB" id="A0A2X0RDA6"/>
<organism evidence="3">
    <name type="scientific">Candidatus Nitrotoga fabula</name>
    <dbReference type="NCBI Taxonomy" id="2182327"/>
    <lineage>
        <taxon>Bacteria</taxon>
        <taxon>Pseudomonadati</taxon>
        <taxon>Pseudomonadota</taxon>
        <taxon>Betaproteobacteria</taxon>
        <taxon>Nitrosomonadales</taxon>
        <taxon>Gallionellaceae</taxon>
        <taxon>Candidatus Nitrotoga</taxon>
    </lineage>
</organism>
<feature type="region of interest" description="Disordered" evidence="2">
    <location>
        <begin position="261"/>
        <end position="286"/>
    </location>
</feature>
<protein>
    <recommendedName>
        <fullName evidence="4">Lipoprotein</fullName>
    </recommendedName>
</protein>